<feature type="transmembrane region" description="Helical" evidence="5">
    <location>
        <begin position="64"/>
        <end position="90"/>
    </location>
</feature>
<evidence type="ECO:0000313" key="6">
    <source>
        <dbReference type="EMBL" id="MXO86887.1"/>
    </source>
</evidence>
<dbReference type="Pfam" id="PF07264">
    <property type="entry name" value="EI24"/>
    <property type="match status" value="1"/>
</dbReference>
<name>A0A844ZIZ8_9SPHN</name>
<organism evidence="6 7">
    <name type="scientific">Parapontixanthobacter aurantiacus</name>
    <dbReference type="NCBI Taxonomy" id="1463599"/>
    <lineage>
        <taxon>Bacteria</taxon>
        <taxon>Pseudomonadati</taxon>
        <taxon>Pseudomonadota</taxon>
        <taxon>Alphaproteobacteria</taxon>
        <taxon>Sphingomonadales</taxon>
        <taxon>Erythrobacteraceae</taxon>
        <taxon>Parapontixanthobacter</taxon>
    </lineage>
</organism>
<evidence type="ECO:0000313" key="7">
    <source>
        <dbReference type="Proteomes" id="UP000433104"/>
    </source>
</evidence>
<sequence>MTELLRALSLSFAQLSDRRILAVLAKSLGWTLAIFAGLGIALYYALDGLFTRWGAGQASEWTGLVTLLIVIIGSWFLFRIVALAVIQFFADDVVRAVEERHYPEAAEQMRSLPFAREMRNSTRATVRALALNALALPVALLLLFTAIGPAIVFALVNAVLLGRELRDIVWQRHPAAHATNAAKIAPIGFLTRFLLGGAIVALLAIPFLNLLAPVIGAASATHLVHRGVSRR</sequence>
<keyword evidence="2 5" id="KW-0812">Transmembrane</keyword>
<dbReference type="EMBL" id="WTYW01000004">
    <property type="protein sequence ID" value="MXO86887.1"/>
    <property type="molecule type" value="Genomic_DNA"/>
</dbReference>
<dbReference type="RefSeq" id="WP_160684737.1">
    <property type="nucleotide sequence ID" value="NZ_WTYW01000004.1"/>
</dbReference>
<evidence type="ECO:0000256" key="1">
    <source>
        <dbReference type="ARBA" id="ARBA00004141"/>
    </source>
</evidence>
<proteinExistence type="predicted"/>
<keyword evidence="3 5" id="KW-1133">Transmembrane helix</keyword>
<dbReference type="AlphaFoldDB" id="A0A844ZIZ8"/>
<comment type="caution">
    <text evidence="6">The sequence shown here is derived from an EMBL/GenBank/DDBJ whole genome shotgun (WGS) entry which is preliminary data.</text>
</comment>
<feature type="transmembrane region" description="Helical" evidence="5">
    <location>
        <begin position="20"/>
        <end position="44"/>
    </location>
</feature>
<evidence type="ECO:0000256" key="5">
    <source>
        <dbReference type="SAM" id="Phobius"/>
    </source>
</evidence>
<dbReference type="OrthoDB" id="5421146at2"/>
<evidence type="ECO:0000256" key="3">
    <source>
        <dbReference type="ARBA" id="ARBA00022989"/>
    </source>
</evidence>
<evidence type="ECO:0008006" key="8">
    <source>
        <dbReference type="Google" id="ProtNLM"/>
    </source>
</evidence>
<evidence type="ECO:0000256" key="2">
    <source>
        <dbReference type="ARBA" id="ARBA00022692"/>
    </source>
</evidence>
<reference evidence="6 7" key="1">
    <citation type="submission" date="2019-12" db="EMBL/GenBank/DDBJ databases">
        <title>Genomic-based taxomic classification of the family Erythrobacteraceae.</title>
        <authorList>
            <person name="Xu L."/>
        </authorList>
    </citation>
    <scope>NUCLEOTIDE SEQUENCE [LARGE SCALE GENOMIC DNA]</scope>
    <source>
        <strain evidence="6 7">MCCC 1A09962</strain>
    </source>
</reference>
<keyword evidence="4 5" id="KW-0472">Membrane</keyword>
<dbReference type="InterPro" id="IPR059112">
    <property type="entry name" value="CysZ/EI24"/>
</dbReference>
<feature type="transmembrane region" description="Helical" evidence="5">
    <location>
        <begin position="193"/>
        <end position="224"/>
    </location>
</feature>
<protein>
    <recommendedName>
        <fullName evidence="8">CysZ protein</fullName>
    </recommendedName>
</protein>
<accession>A0A844ZIZ8</accession>
<dbReference type="Proteomes" id="UP000433104">
    <property type="component" value="Unassembled WGS sequence"/>
</dbReference>
<feature type="transmembrane region" description="Helical" evidence="5">
    <location>
        <begin position="128"/>
        <end position="156"/>
    </location>
</feature>
<comment type="subcellular location">
    <subcellularLocation>
        <location evidence="1">Membrane</location>
        <topology evidence="1">Multi-pass membrane protein</topology>
    </subcellularLocation>
</comment>
<evidence type="ECO:0000256" key="4">
    <source>
        <dbReference type="ARBA" id="ARBA00023136"/>
    </source>
</evidence>
<gene>
    <name evidence="6" type="ORF">GRI38_12700</name>
</gene>
<keyword evidence="7" id="KW-1185">Reference proteome</keyword>